<protein>
    <recommendedName>
        <fullName evidence="2">Glutaredoxin domain-containing protein</fullName>
    </recommendedName>
</protein>
<organism evidence="3">
    <name type="scientific">Oryza punctata</name>
    <name type="common">Red rice</name>
    <dbReference type="NCBI Taxonomy" id="4537"/>
    <lineage>
        <taxon>Eukaryota</taxon>
        <taxon>Viridiplantae</taxon>
        <taxon>Streptophyta</taxon>
        <taxon>Embryophyta</taxon>
        <taxon>Tracheophyta</taxon>
        <taxon>Spermatophyta</taxon>
        <taxon>Magnoliopsida</taxon>
        <taxon>Liliopsida</taxon>
        <taxon>Poales</taxon>
        <taxon>Poaceae</taxon>
        <taxon>BOP clade</taxon>
        <taxon>Oryzoideae</taxon>
        <taxon>Oryzeae</taxon>
        <taxon>Oryzinae</taxon>
        <taxon>Oryza</taxon>
    </lineage>
</organism>
<feature type="domain" description="Glutaredoxin" evidence="2">
    <location>
        <begin position="261"/>
        <end position="328"/>
    </location>
</feature>
<proteinExistence type="predicted"/>
<dbReference type="InterPro" id="IPR036249">
    <property type="entry name" value="Thioredoxin-like_sf"/>
</dbReference>
<dbReference type="PROSITE" id="PS51354">
    <property type="entry name" value="GLUTAREDOXIN_2"/>
    <property type="match status" value="1"/>
</dbReference>
<reference evidence="3" key="1">
    <citation type="submission" date="2015-04" db="UniProtKB">
        <authorList>
            <consortium name="EnsemblPlants"/>
        </authorList>
    </citation>
    <scope>IDENTIFICATION</scope>
</reference>
<keyword evidence="4" id="KW-1185">Reference proteome</keyword>
<dbReference type="eggNOG" id="KOG2824">
    <property type="taxonomic scope" value="Eukaryota"/>
</dbReference>
<dbReference type="STRING" id="4537.A0A0E0LRS0"/>
<dbReference type="InterPro" id="IPR002109">
    <property type="entry name" value="Glutaredoxin"/>
</dbReference>
<dbReference type="EnsemblPlants" id="OPUNC08G04250.1">
    <property type="protein sequence ID" value="OPUNC08G04250.1"/>
    <property type="gene ID" value="OPUNC08G04250"/>
</dbReference>
<dbReference type="Pfam" id="PF00462">
    <property type="entry name" value="Glutaredoxin"/>
    <property type="match status" value="1"/>
</dbReference>
<dbReference type="OMA" id="AGCEQHA"/>
<dbReference type="PANTHER" id="PTHR45669">
    <property type="entry name" value="GLUTAREDOXIN DOMAIN-CONTAINING CYSTEINE-RICH PROTEIN CG12206-RELATED"/>
    <property type="match status" value="1"/>
</dbReference>
<dbReference type="Proteomes" id="UP000026962">
    <property type="component" value="Chromosome 8"/>
</dbReference>
<dbReference type="HOGENOM" id="CLU_029893_0_1_1"/>
<evidence type="ECO:0000313" key="3">
    <source>
        <dbReference type="EnsemblPlants" id="OPUNC08G04250.1"/>
    </source>
</evidence>
<evidence type="ECO:0000256" key="1">
    <source>
        <dbReference type="SAM" id="MobiDB-lite"/>
    </source>
</evidence>
<dbReference type="Gene3D" id="3.40.30.10">
    <property type="entry name" value="Glutaredoxin"/>
    <property type="match status" value="1"/>
</dbReference>
<dbReference type="Pfam" id="PF23733">
    <property type="entry name" value="GRXCR1-2_C"/>
    <property type="match status" value="1"/>
</dbReference>
<dbReference type="CDD" id="cd03031">
    <property type="entry name" value="GRX_GRX_like"/>
    <property type="match status" value="1"/>
</dbReference>
<accession>A0A0E0LRS0</accession>
<evidence type="ECO:0000313" key="4">
    <source>
        <dbReference type="Proteomes" id="UP000026962"/>
    </source>
</evidence>
<name>A0A0E0LRS0_ORYPU</name>
<dbReference type="SUPFAM" id="SSF52833">
    <property type="entry name" value="Thioredoxin-like"/>
    <property type="match status" value="1"/>
</dbReference>
<dbReference type="AlphaFoldDB" id="A0A0E0LRS0"/>
<dbReference type="PANTHER" id="PTHR45669:SF23">
    <property type="entry name" value="GLUTAREDOXIN FAMILY PROTEIN"/>
    <property type="match status" value="1"/>
</dbReference>
<sequence length="414" mass="44202">MGCSSSRDVRGGAAKPPAESRRHSLRPSRSVSRTASVLTSLAFCRGRHDDAVHAYSSLPLEEPPAKGAHVSVDFDVGMLPGEEAAKTAVAKVEATFAPTKASTGGQRGLKAALEDATPPRRCESFNASSPAAAKEAEVQALPGFDQGIMSGLRDLVVEPSPSHPALLFPERENPTTPKASEEAAAATAFDDMGTPAARDIPEVTGFVHARVDEFHEKIEKKKAAKAADEEALAVALDDDDDHDVVPPPPLRPARVTKAAVVVYFTSLRGVRRTFEDGRAVRAILRCHRVRVDERDVSIHAAFRSELRDLLGDAFTGSPLPSVFVDGRHDLGGADDVRALHEAGELARALAGCEQVRHAAACAACGEMRFLPCETCYGSCKVFAGEEGSLAVTDMFRRCPHCNENGLIRCPVCCY</sequence>
<feature type="region of interest" description="Disordered" evidence="1">
    <location>
        <begin position="1"/>
        <end position="35"/>
    </location>
</feature>
<reference evidence="3" key="2">
    <citation type="submission" date="2018-05" db="EMBL/GenBank/DDBJ databases">
        <title>OpunRS2 (Oryza punctata Reference Sequence Version 2).</title>
        <authorList>
            <person name="Zhang J."/>
            <person name="Kudrna D."/>
            <person name="Lee S."/>
            <person name="Talag J."/>
            <person name="Welchert J."/>
            <person name="Wing R.A."/>
        </authorList>
    </citation>
    <scope>NUCLEOTIDE SEQUENCE [LARGE SCALE GENOMIC DNA]</scope>
</reference>
<dbReference type="Gramene" id="OPUNC08G04250.1">
    <property type="protein sequence ID" value="OPUNC08G04250.1"/>
    <property type="gene ID" value="OPUNC08G04250"/>
</dbReference>
<evidence type="ECO:0000259" key="2">
    <source>
        <dbReference type="Pfam" id="PF00462"/>
    </source>
</evidence>